<dbReference type="Pfam" id="PF00106">
    <property type="entry name" value="adh_short"/>
    <property type="match status" value="2"/>
</dbReference>
<evidence type="ECO:0000313" key="8">
    <source>
        <dbReference type="Proteomes" id="UP001309876"/>
    </source>
</evidence>
<dbReference type="PRINTS" id="PR00080">
    <property type="entry name" value="SDRFAMILY"/>
</dbReference>
<dbReference type="PANTHER" id="PTHR45024">
    <property type="entry name" value="DEHYDROGENASES, SHORT CHAIN"/>
    <property type="match status" value="1"/>
</dbReference>
<dbReference type="FunFam" id="3.40.50.720:FF:000084">
    <property type="entry name" value="Short-chain dehydrogenase reductase"/>
    <property type="match status" value="1"/>
</dbReference>
<evidence type="ECO:0000256" key="2">
    <source>
        <dbReference type="ARBA" id="ARBA00022857"/>
    </source>
</evidence>
<dbReference type="GO" id="GO:0016491">
    <property type="term" value="F:oxidoreductase activity"/>
    <property type="evidence" value="ECO:0007669"/>
    <property type="project" value="UniProtKB-KW"/>
</dbReference>
<dbReference type="InterPro" id="IPR051687">
    <property type="entry name" value="Peroxisomal_Beta-Oxidation"/>
</dbReference>
<dbReference type="InterPro" id="IPR002347">
    <property type="entry name" value="SDR_fam"/>
</dbReference>
<evidence type="ECO:0000256" key="5">
    <source>
        <dbReference type="SAM" id="MobiDB-lite"/>
    </source>
</evidence>
<dbReference type="SUPFAM" id="SSF51735">
    <property type="entry name" value="NAD(P)-binding Rossmann-fold domains"/>
    <property type="match status" value="2"/>
</dbReference>
<organism evidence="7 8">
    <name type="scientific">Lithohypha guttulata</name>
    <dbReference type="NCBI Taxonomy" id="1690604"/>
    <lineage>
        <taxon>Eukaryota</taxon>
        <taxon>Fungi</taxon>
        <taxon>Dikarya</taxon>
        <taxon>Ascomycota</taxon>
        <taxon>Pezizomycotina</taxon>
        <taxon>Eurotiomycetes</taxon>
        <taxon>Chaetothyriomycetidae</taxon>
        <taxon>Chaetothyriales</taxon>
        <taxon>Trichomeriaceae</taxon>
        <taxon>Lithohypha</taxon>
    </lineage>
</organism>
<comment type="caution">
    <text evidence="7">The sequence shown here is derived from an EMBL/GenBank/DDBJ whole genome shotgun (WGS) entry which is preliminary data.</text>
</comment>
<dbReference type="PROSITE" id="PS00061">
    <property type="entry name" value="ADH_SHORT"/>
    <property type="match status" value="1"/>
</dbReference>
<dbReference type="Gene3D" id="3.40.50.720">
    <property type="entry name" value="NAD(P)-binding Rossmann-like Domain"/>
    <property type="match status" value="2"/>
</dbReference>
<accession>A0AAN7T1L1</accession>
<feature type="domain" description="Ketoreductase" evidence="6">
    <location>
        <begin position="318"/>
        <end position="496"/>
    </location>
</feature>
<comment type="similarity">
    <text evidence="1">Belongs to the short-chain dehydrogenases/reductases (SDR) family.</text>
</comment>
<keyword evidence="3" id="KW-0560">Oxidoreductase</keyword>
<keyword evidence="2" id="KW-0521">NADP</keyword>
<proteinExistence type="inferred from homology"/>
<dbReference type="SMART" id="SM00822">
    <property type="entry name" value="PKS_KR"/>
    <property type="match status" value="1"/>
</dbReference>
<dbReference type="FunFam" id="3.40.50.720:FF:000410">
    <property type="entry name" value="Peroxisomal multifunctional beta-oxidation protein"/>
    <property type="match status" value="1"/>
</dbReference>
<evidence type="ECO:0000259" key="6">
    <source>
        <dbReference type="SMART" id="SM00822"/>
    </source>
</evidence>
<reference evidence="7 8" key="1">
    <citation type="submission" date="2023-08" db="EMBL/GenBank/DDBJ databases">
        <title>Black Yeasts Isolated from many extreme environments.</title>
        <authorList>
            <person name="Coleine C."/>
            <person name="Stajich J.E."/>
            <person name="Selbmann L."/>
        </authorList>
    </citation>
    <scope>NUCLEOTIDE SEQUENCE [LARGE SCALE GENOMIC DNA]</scope>
    <source>
        <strain evidence="7 8">CCFEE 5910</strain>
    </source>
</reference>
<dbReference type="CDD" id="cd05353">
    <property type="entry name" value="hydroxyacyl-CoA-like_DH_SDR_c-like"/>
    <property type="match status" value="2"/>
</dbReference>
<name>A0AAN7T1L1_9EURO</name>
<feature type="compositionally biased region" description="Basic and acidic residues" evidence="5">
    <location>
        <begin position="621"/>
        <end position="634"/>
    </location>
</feature>
<dbReference type="PRINTS" id="PR00081">
    <property type="entry name" value="GDHRDH"/>
</dbReference>
<keyword evidence="8" id="KW-1185">Reference proteome</keyword>
<dbReference type="InterPro" id="IPR020904">
    <property type="entry name" value="Sc_DH/Rdtase_CS"/>
</dbReference>
<dbReference type="InterPro" id="IPR036291">
    <property type="entry name" value="NAD(P)-bd_dom_sf"/>
</dbReference>
<dbReference type="GO" id="GO:0016853">
    <property type="term" value="F:isomerase activity"/>
    <property type="evidence" value="ECO:0007669"/>
    <property type="project" value="UniProtKB-KW"/>
</dbReference>
<evidence type="ECO:0000256" key="3">
    <source>
        <dbReference type="ARBA" id="ARBA00023002"/>
    </source>
</evidence>
<evidence type="ECO:0000313" key="7">
    <source>
        <dbReference type="EMBL" id="KAK5087761.1"/>
    </source>
</evidence>
<dbReference type="Proteomes" id="UP001309876">
    <property type="component" value="Unassembled WGS sequence"/>
</dbReference>
<evidence type="ECO:0000256" key="4">
    <source>
        <dbReference type="ARBA" id="ARBA00023235"/>
    </source>
</evidence>
<dbReference type="InterPro" id="IPR057326">
    <property type="entry name" value="KR_dom"/>
</dbReference>
<feature type="region of interest" description="Disordered" evidence="5">
    <location>
        <begin position="621"/>
        <end position="642"/>
    </location>
</feature>
<dbReference type="PANTHER" id="PTHR45024:SF2">
    <property type="entry name" value="SCP2 DOMAIN-CONTAINING PROTEIN"/>
    <property type="match status" value="1"/>
</dbReference>
<dbReference type="AlphaFoldDB" id="A0AAN7T1L1"/>
<protein>
    <recommendedName>
        <fullName evidence="6">Ketoreductase domain-containing protein</fullName>
    </recommendedName>
</protein>
<sequence length="642" mass="69415">MVDQTRYDGQVVVVTGAGNGLGRQYALFFAARGAKVVVNDLGGNAFGKDKEGKGQSRVADAVVKEIRDAGGIAVANYDPVQQGDRIIKTAVDNFGTVHVLINNAGILRDVTIRNMKDADWDIIMDVHVHGSFKTARAAWPFFKKQKYGRIINTSSSSGLFGNFGQSNYAAGKMAMVGFTKTLAKEGAKYNITCNVLAPGAASRLTQTVWTPEMMDVMRPDFVVPLVGVLSHESCRESGSIFEAAAGHFSKIRWERSKGFQARPDDSLTADVLLKNWKQVVNFTDAEHPNQPSHLIERLEKALELPPASGDSSISLQGKVALVTGGGAGLGRAYALELGKMGANVVVCDVKLADKVANEIILAGGDALALNLSVEAGEEVVKATVAHFGQVDILINNAGILGDKAFQNMTDQQWYTVMSVHLRSTYRITRAAWPFMMKQRFGRVVNITSTSGIYGNFGQANYAAAKCGIIGFTKTIAREGAKYNIKINVVAPTAGTNMTRTVWPEAEVQALKPDYVAPLVGLLCSDQAPVTGQIFEAGGGWFASTRWQRARGVDFEHAKGVPSVEAVNDAFAEICNFDNGQADNPESPEEGSKYTMGNVLKNPKMASLNHLLKQKAIADKIQAHMRPENRAERQQRSKQASKL</sequence>
<dbReference type="EMBL" id="JAVRRJ010000002">
    <property type="protein sequence ID" value="KAK5087761.1"/>
    <property type="molecule type" value="Genomic_DNA"/>
</dbReference>
<evidence type="ECO:0000256" key="1">
    <source>
        <dbReference type="ARBA" id="ARBA00006484"/>
    </source>
</evidence>
<keyword evidence="4" id="KW-0413">Isomerase</keyword>
<gene>
    <name evidence="7" type="ORF">LTR05_001976</name>
</gene>